<accession>A0ABT8L829</accession>
<protein>
    <recommendedName>
        <fullName evidence="3">Fructose 1,6-bisphosphatase</fullName>
    </recommendedName>
</protein>
<dbReference type="Proteomes" id="UP001172083">
    <property type="component" value="Unassembled WGS sequence"/>
</dbReference>
<reference evidence="1" key="1">
    <citation type="submission" date="2023-06" db="EMBL/GenBank/DDBJ databases">
        <title>Genomic of Agaribacillus aureum.</title>
        <authorList>
            <person name="Wang G."/>
        </authorList>
    </citation>
    <scope>NUCLEOTIDE SEQUENCE</scope>
    <source>
        <strain evidence="1">BMA12</strain>
    </source>
</reference>
<evidence type="ECO:0008006" key="3">
    <source>
        <dbReference type="Google" id="ProtNLM"/>
    </source>
</evidence>
<comment type="caution">
    <text evidence="1">The sequence shown here is derived from an EMBL/GenBank/DDBJ whole genome shotgun (WGS) entry which is preliminary data.</text>
</comment>
<proteinExistence type="predicted"/>
<keyword evidence="2" id="KW-1185">Reference proteome</keyword>
<name>A0ABT8L829_9BACT</name>
<sequence length="118" mass="13569">MSKQAKTTEENNMSPEDPKLAAIKEIIFGENIKEYDQEFRSLHALVDEQRKDFQEKINLLKKDLNELITETKNDFSKQIGALKNEAFDKLNQLGAEKEQDKQALGDMLIEVGKKLKSE</sequence>
<evidence type="ECO:0000313" key="2">
    <source>
        <dbReference type="Proteomes" id="UP001172083"/>
    </source>
</evidence>
<dbReference type="EMBL" id="JAUJEB010000004">
    <property type="protein sequence ID" value="MDN5213924.1"/>
    <property type="molecule type" value="Genomic_DNA"/>
</dbReference>
<dbReference type="RefSeq" id="WP_346759263.1">
    <property type="nucleotide sequence ID" value="NZ_JAUJEB010000004.1"/>
</dbReference>
<evidence type="ECO:0000313" key="1">
    <source>
        <dbReference type="EMBL" id="MDN5213924.1"/>
    </source>
</evidence>
<organism evidence="1 2">
    <name type="scientific">Agaribacillus aureus</name>
    <dbReference type="NCBI Taxonomy" id="3051825"/>
    <lineage>
        <taxon>Bacteria</taxon>
        <taxon>Pseudomonadati</taxon>
        <taxon>Bacteroidota</taxon>
        <taxon>Cytophagia</taxon>
        <taxon>Cytophagales</taxon>
        <taxon>Splendidivirgaceae</taxon>
        <taxon>Agaribacillus</taxon>
    </lineage>
</organism>
<gene>
    <name evidence="1" type="ORF">QQ020_17750</name>
</gene>